<organism evidence="3 4">
    <name type="scientific">Aggregatimonas sangjinii</name>
    <dbReference type="NCBI Taxonomy" id="2583587"/>
    <lineage>
        <taxon>Bacteria</taxon>
        <taxon>Pseudomonadati</taxon>
        <taxon>Bacteroidota</taxon>
        <taxon>Flavobacteriia</taxon>
        <taxon>Flavobacteriales</taxon>
        <taxon>Flavobacteriaceae</taxon>
        <taxon>Aggregatimonas</taxon>
    </lineage>
</organism>
<dbReference type="EMBL" id="CP040710">
    <property type="protein sequence ID" value="QCX00972.1"/>
    <property type="molecule type" value="Genomic_DNA"/>
</dbReference>
<dbReference type="OrthoDB" id="1417377at2"/>
<dbReference type="Proteomes" id="UP000310017">
    <property type="component" value="Chromosome"/>
</dbReference>
<keyword evidence="2" id="KW-0732">Signal</keyword>
<evidence type="ECO:0000313" key="4">
    <source>
        <dbReference type="Proteomes" id="UP000310017"/>
    </source>
</evidence>
<dbReference type="RefSeq" id="WP_138853315.1">
    <property type="nucleotide sequence ID" value="NZ_CP040710.1"/>
</dbReference>
<accession>A0A5B7SRW8</accession>
<proteinExistence type="predicted"/>
<keyword evidence="4" id="KW-1185">Reference proteome</keyword>
<protein>
    <submittedName>
        <fullName evidence="3">Uncharacterized protein</fullName>
    </submittedName>
</protein>
<feature type="coiled-coil region" evidence="1">
    <location>
        <begin position="367"/>
        <end position="394"/>
    </location>
</feature>
<feature type="chain" id="PRO_5023008517" evidence="2">
    <location>
        <begin position="23"/>
        <end position="581"/>
    </location>
</feature>
<dbReference type="KEGG" id="asag:FGM00_12935"/>
<sequence>MKPTANSVALLLCCLCSFVFHGQILNVQEHTRGQLQEINLNGKRIVDINSRLEIGISKEQLTASIQERFPQYAQSIELDQRIQDLGKVLADQEQLLSALNDQFANMAQQAQFFDSMEDFLTMVKNNEILRTRYNTLQTEFFSSGANLNGTLPEPYIFENFSEDLSALKEEFAQLEIDSYTISLVARRNVAVGGKVHIENFDVYEEQEYITIPRWVTTLSEAQKQQLQSLAEKAKENNSKKASIFKSLQQIAQRHFPSVVCLQDQSTAIRDFVNDPTVGNQLTETAKTAASELLLQLDGLIAPITLLKTDLAEWTITSPFELMEQFETVVTNLKSLRLDTEAFENTVTDINAIAGRAQILMNGVQGCLEEISTDLENLRTTLSLLKKEKQTYVQNAELEKEILQFGLDNLPEKGYINLEGTGDRANGDKLVITLYLSHPKGDQVLPKKPNELERHELVMQMVGARSEVAVGMIMANPSASAVDFDLERKFYFAPSASLLLKFGSRNSYFYNEFIDLGVGLNFASPDFDTDGSPEFGTGLIVTAFKNVLSVGYNYNVTLDAPYWFFGVNLPFNLPGIPVNTIK</sequence>
<keyword evidence="1" id="KW-0175">Coiled coil</keyword>
<dbReference type="AlphaFoldDB" id="A0A5B7SRW8"/>
<evidence type="ECO:0000256" key="2">
    <source>
        <dbReference type="SAM" id="SignalP"/>
    </source>
</evidence>
<feature type="signal peptide" evidence="2">
    <location>
        <begin position="1"/>
        <end position="22"/>
    </location>
</feature>
<feature type="coiled-coil region" evidence="1">
    <location>
        <begin position="82"/>
        <end position="109"/>
    </location>
</feature>
<evidence type="ECO:0000256" key="1">
    <source>
        <dbReference type="SAM" id="Coils"/>
    </source>
</evidence>
<reference evidence="3 4" key="1">
    <citation type="submission" date="2019-05" db="EMBL/GenBank/DDBJ databases">
        <title>Genome sequencing of F202Z8.</title>
        <authorList>
            <person name="Kwon Y.M."/>
        </authorList>
    </citation>
    <scope>NUCLEOTIDE SEQUENCE [LARGE SCALE GENOMIC DNA]</scope>
    <source>
        <strain evidence="3 4">F202Z8</strain>
    </source>
</reference>
<name>A0A5B7SRW8_9FLAO</name>
<evidence type="ECO:0000313" key="3">
    <source>
        <dbReference type="EMBL" id="QCX00972.1"/>
    </source>
</evidence>
<gene>
    <name evidence="3" type="ORF">FGM00_12935</name>
</gene>